<name>A0A8B8ZHG5_PHODC</name>
<accession>A0A8B8ZHG5</accession>
<dbReference type="Proteomes" id="UP000228380">
    <property type="component" value="Unplaced"/>
</dbReference>
<evidence type="ECO:0000313" key="2">
    <source>
        <dbReference type="RefSeq" id="XP_038972732.1"/>
    </source>
</evidence>
<dbReference type="KEGG" id="pda:120104897"/>
<organism evidence="1 2">
    <name type="scientific">Phoenix dactylifera</name>
    <name type="common">Date palm</name>
    <dbReference type="NCBI Taxonomy" id="42345"/>
    <lineage>
        <taxon>Eukaryota</taxon>
        <taxon>Viridiplantae</taxon>
        <taxon>Streptophyta</taxon>
        <taxon>Embryophyta</taxon>
        <taxon>Tracheophyta</taxon>
        <taxon>Spermatophyta</taxon>
        <taxon>Magnoliopsida</taxon>
        <taxon>Liliopsida</taxon>
        <taxon>Arecaceae</taxon>
        <taxon>Coryphoideae</taxon>
        <taxon>Phoeniceae</taxon>
        <taxon>Phoenix</taxon>
    </lineage>
</organism>
<dbReference type="RefSeq" id="XP_038972732.1">
    <property type="nucleotide sequence ID" value="XM_039116804.1"/>
</dbReference>
<keyword evidence="1" id="KW-1185">Reference proteome</keyword>
<reference evidence="2" key="1">
    <citation type="submission" date="2025-08" db="UniProtKB">
        <authorList>
            <consortium name="RefSeq"/>
        </authorList>
    </citation>
    <scope>IDENTIFICATION</scope>
    <source>
        <tissue evidence="2">Young leaves</tissue>
    </source>
</reference>
<protein>
    <submittedName>
        <fullName evidence="2">Secreted RxLR effector protein 161-like</fullName>
    </submittedName>
</protein>
<sequence>MKAFPYASLIGTLMYAQVYTRPDIAYVVGLLGRFQANPGMEHWRAAKKVLRYLEGTQDHIFKYNKSDLLEIVGYSDLDFAGCPDSRKSTSGYIFLLAGGAVSWKSSKQKMTAASTMEAELLACYDAVTRAIWLRNFIMGLQIVDSLAALYQGP</sequence>
<dbReference type="GeneID" id="120104897"/>
<dbReference type="AlphaFoldDB" id="A0A8B8ZHG5"/>
<gene>
    <name evidence="2" type="primary">LOC120104897</name>
</gene>
<dbReference type="PANTHER" id="PTHR11439">
    <property type="entry name" value="GAG-POL-RELATED RETROTRANSPOSON"/>
    <property type="match status" value="1"/>
</dbReference>
<proteinExistence type="predicted"/>
<dbReference type="OrthoDB" id="1645289at2759"/>
<evidence type="ECO:0000313" key="1">
    <source>
        <dbReference type="Proteomes" id="UP000228380"/>
    </source>
</evidence>
<dbReference type="PANTHER" id="PTHR11439:SF467">
    <property type="entry name" value="INTEGRASE CATALYTIC DOMAIN-CONTAINING PROTEIN"/>
    <property type="match status" value="1"/>
</dbReference>
<dbReference type="CDD" id="cd09272">
    <property type="entry name" value="RNase_HI_RT_Ty1"/>
    <property type="match status" value="1"/>
</dbReference>